<comment type="caution">
    <text evidence="2">The sequence shown here is derived from an EMBL/GenBank/DDBJ whole genome shotgun (WGS) entry which is preliminary data.</text>
</comment>
<feature type="transmembrane region" description="Helical" evidence="1">
    <location>
        <begin position="332"/>
        <end position="351"/>
    </location>
</feature>
<dbReference type="InterPro" id="IPR027463">
    <property type="entry name" value="AcrB_DN_DC_subdom"/>
</dbReference>
<feature type="transmembrane region" description="Helical" evidence="1">
    <location>
        <begin position="384"/>
        <end position="409"/>
    </location>
</feature>
<dbReference type="SUPFAM" id="SSF82866">
    <property type="entry name" value="Multidrug efflux transporter AcrB transmembrane domain"/>
    <property type="match status" value="2"/>
</dbReference>
<dbReference type="Gene3D" id="3.30.70.1320">
    <property type="entry name" value="Multidrug efflux transporter AcrB pore domain like"/>
    <property type="match status" value="1"/>
</dbReference>
<protein>
    <submittedName>
        <fullName evidence="2">Acriflavin resistance protein</fullName>
    </submittedName>
</protein>
<evidence type="ECO:0000313" key="3">
    <source>
        <dbReference type="Proteomes" id="UP000214588"/>
    </source>
</evidence>
<dbReference type="OrthoDB" id="9757876at2"/>
<dbReference type="PANTHER" id="PTHR32063">
    <property type="match status" value="1"/>
</dbReference>
<dbReference type="RefSeq" id="WP_089023837.1">
    <property type="nucleotide sequence ID" value="NZ_NIQC01000017.1"/>
</dbReference>
<gene>
    <name evidence="2" type="ORF">CDO51_08440</name>
</gene>
<dbReference type="InterPro" id="IPR001036">
    <property type="entry name" value="Acrflvin-R"/>
</dbReference>
<feature type="transmembrane region" description="Helical" evidence="1">
    <location>
        <begin position="461"/>
        <end position="483"/>
    </location>
</feature>
<sequence>MNLSKIGINRPITVLMVVFMVLIIGGISLTGIPLDLFPDMDLPVLAVSTNYPGAGPEQVENMVTRPLEESLSTLDGLDNISSVSRPGKSEIILMFGWNTDMDFAALDARETIDMVMEQLPDEVENPLTMQIDPNMLPIVQVGMSGDLNHEEMTDLAEGRIQNQLERIEGVASVDIGGGIEREIEIVGDPYKLNAYGLSLDEVTETIAASNLDDSGGSLTEGEREYLIHVAGEFESVKEIKRLIVGQTSGGPVRIEDFAEVNDIQQEQEPFTRLNGKSTVSLAIQSQSDTNLVNVARDVNEELDSLENQLPGNVKFEVAMDQSEYIEESIDNLVVMGISGAIIAMLILWLFLGSARSTLIIGAAIPLSVVCTFILIFFQDFTLNMITLGGLALGIGMMVDNSVVILENIFRQREEGLNPKDAAILGSKEVTGAITAATLTSVVAFLPIVFAEGIADIIFAPMAWTVTFALVSSLIVAVGVIPLLTVKLVPSKTSEDEQKPGKVFIFVNKVLNFLTDKYERVIEWSLNLRGVLVGIVLLLLVLSGFMINMVGTDFLPPMDTGEISVDVEFPTGTPIEITDQNVRDMETKLGDIPEIESVFSNVGGSSMDMSGGGSDGNTARLDIRLVSESERESASHEVSDEIRETLPQIPGANISVTEEDMGGAAGAGASGDAINIMLLGEDLDELERLSSKIAEEVDSVKGTREVTTSFDEPRTRLEVNLDRDMAQTYGLTTFQVGSFLNTALDGNRISTYREGGEEFDINMQLEHPDGWDLSTLETLLISTATGEEVPIEEVASIELGDAPQEIEREDQDRVARINGQLVNRDLGTVMEEIQEKVSEVDLPMDYFVQYGGEYEDMMDAFGELILVLVLAVILVYMVMAAQFESLLYPFIIMFTLPQSLIGVILSLLITGRSLSIVAFIGMIMLAGIVVNNGIVMVDYINLLYRDRGLERQKALLEAGKKRLRPVLMTTLTTIVGMFPLALGIGEGAEASAPMATVVIGGLIVSTLLTLIFVPVMYSLLDDVSKWFISKFKSQPSSTSEGM</sequence>
<organism evidence="2 3">
    <name type="scientific">Natranaerobius trueperi</name>
    <dbReference type="NCBI Taxonomy" id="759412"/>
    <lineage>
        <taxon>Bacteria</taxon>
        <taxon>Bacillati</taxon>
        <taxon>Bacillota</taxon>
        <taxon>Clostridia</taxon>
        <taxon>Natranaerobiales</taxon>
        <taxon>Natranaerobiaceae</taxon>
        <taxon>Natranaerobius</taxon>
    </lineage>
</organism>
<dbReference type="PANTHER" id="PTHR32063:SF0">
    <property type="entry name" value="SWARMING MOTILITY PROTEIN SWRC"/>
    <property type="match status" value="1"/>
</dbReference>
<keyword evidence="1" id="KW-0812">Transmembrane</keyword>
<keyword evidence="1" id="KW-0472">Membrane</keyword>
<dbReference type="EMBL" id="NIQC01000017">
    <property type="protein sequence ID" value="OWZ83511.1"/>
    <property type="molecule type" value="Genomic_DNA"/>
</dbReference>
<dbReference type="Gene3D" id="3.30.70.1440">
    <property type="entry name" value="Multidrug efflux transporter AcrB pore domain"/>
    <property type="match status" value="1"/>
</dbReference>
<feature type="transmembrane region" description="Helical" evidence="1">
    <location>
        <begin position="964"/>
        <end position="984"/>
    </location>
</feature>
<name>A0A226BX66_9FIRM</name>
<feature type="transmembrane region" description="Helical" evidence="1">
    <location>
        <begin position="12"/>
        <end position="34"/>
    </location>
</feature>
<proteinExistence type="predicted"/>
<feature type="transmembrane region" description="Helical" evidence="1">
    <location>
        <begin position="996"/>
        <end position="1019"/>
    </location>
</feature>
<dbReference type="Gene3D" id="3.30.70.1430">
    <property type="entry name" value="Multidrug efflux transporter AcrB pore domain"/>
    <property type="match status" value="2"/>
</dbReference>
<feature type="transmembrane region" description="Helical" evidence="1">
    <location>
        <begin position="525"/>
        <end position="546"/>
    </location>
</feature>
<evidence type="ECO:0000313" key="2">
    <source>
        <dbReference type="EMBL" id="OWZ83511.1"/>
    </source>
</evidence>
<dbReference type="Pfam" id="PF00873">
    <property type="entry name" value="ACR_tran"/>
    <property type="match status" value="1"/>
</dbReference>
<dbReference type="Proteomes" id="UP000214588">
    <property type="component" value="Unassembled WGS sequence"/>
</dbReference>
<dbReference type="SUPFAM" id="SSF82693">
    <property type="entry name" value="Multidrug efflux transporter AcrB pore domain, PN1, PN2, PC1 and PC2 subdomains"/>
    <property type="match status" value="3"/>
</dbReference>
<dbReference type="SUPFAM" id="SSF82714">
    <property type="entry name" value="Multidrug efflux transporter AcrB TolC docking domain, DN and DC subdomains"/>
    <property type="match status" value="2"/>
</dbReference>
<feature type="transmembrane region" description="Helical" evidence="1">
    <location>
        <begin position="859"/>
        <end position="878"/>
    </location>
</feature>
<reference evidence="2 3" key="1">
    <citation type="submission" date="2017-06" db="EMBL/GenBank/DDBJ databases">
        <title>Draft Genome Sequence of Natranaerobius trueperi halophilic, alkalithermophilic bacteria from soda lakes.</title>
        <authorList>
            <person name="Zhao B."/>
        </authorList>
    </citation>
    <scope>NUCLEOTIDE SEQUENCE [LARGE SCALE GENOMIC DNA]</scope>
    <source>
        <strain evidence="2 3">DSM 18760</strain>
    </source>
</reference>
<feature type="transmembrane region" description="Helical" evidence="1">
    <location>
        <begin position="915"/>
        <end position="943"/>
    </location>
</feature>
<feature type="transmembrane region" description="Helical" evidence="1">
    <location>
        <begin position="429"/>
        <end position="449"/>
    </location>
</feature>
<keyword evidence="1" id="KW-1133">Transmembrane helix</keyword>
<dbReference type="PRINTS" id="PR00702">
    <property type="entry name" value="ACRIFLAVINRP"/>
</dbReference>
<feature type="transmembrane region" description="Helical" evidence="1">
    <location>
        <begin position="358"/>
        <end position="378"/>
    </location>
</feature>
<evidence type="ECO:0000256" key="1">
    <source>
        <dbReference type="SAM" id="Phobius"/>
    </source>
</evidence>
<dbReference type="AlphaFoldDB" id="A0A226BX66"/>
<dbReference type="GO" id="GO:0005886">
    <property type="term" value="C:plasma membrane"/>
    <property type="evidence" value="ECO:0007669"/>
    <property type="project" value="TreeGrafter"/>
</dbReference>
<dbReference type="GO" id="GO:0042910">
    <property type="term" value="F:xenobiotic transmembrane transporter activity"/>
    <property type="evidence" value="ECO:0007669"/>
    <property type="project" value="TreeGrafter"/>
</dbReference>
<accession>A0A226BX66</accession>
<dbReference type="Gene3D" id="1.20.1640.10">
    <property type="entry name" value="Multidrug efflux transporter AcrB transmembrane domain"/>
    <property type="match status" value="2"/>
</dbReference>
<dbReference type="Gene3D" id="3.30.2090.10">
    <property type="entry name" value="Multidrug efflux transporter AcrB TolC docking domain, DN and DC subdomains"/>
    <property type="match status" value="2"/>
</dbReference>
<feature type="transmembrane region" description="Helical" evidence="1">
    <location>
        <begin position="885"/>
        <end position="909"/>
    </location>
</feature>
<keyword evidence="3" id="KW-1185">Reference proteome</keyword>